<accession>A0AAV2BW10</accession>
<evidence type="ECO:0000313" key="3">
    <source>
        <dbReference type="Proteomes" id="UP001497382"/>
    </source>
</evidence>
<proteinExistence type="predicted"/>
<feature type="compositionally biased region" description="Basic and acidic residues" evidence="1">
    <location>
        <begin position="1"/>
        <end position="20"/>
    </location>
</feature>
<feature type="non-terminal residue" evidence="2">
    <location>
        <position position="1"/>
    </location>
</feature>
<gene>
    <name evidence="2" type="ORF">LARSCL_LOCUS21707</name>
</gene>
<protein>
    <submittedName>
        <fullName evidence="2">Uncharacterized protein</fullName>
    </submittedName>
</protein>
<comment type="caution">
    <text evidence="2">The sequence shown here is derived from an EMBL/GenBank/DDBJ whole genome shotgun (WGS) entry which is preliminary data.</text>
</comment>
<evidence type="ECO:0000256" key="1">
    <source>
        <dbReference type="SAM" id="MobiDB-lite"/>
    </source>
</evidence>
<feature type="region of interest" description="Disordered" evidence="1">
    <location>
        <begin position="1"/>
        <end position="22"/>
    </location>
</feature>
<organism evidence="2 3">
    <name type="scientific">Larinioides sclopetarius</name>
    <dbReference type="NCBI Taxonomy" id="280406"/>
    <lineage>
        <taxon>Eukaryota</taxon>
        <taxon>Metazoa</taxon>
        <taxon>Ecdysozoa</taxon>
        <taxon>Arthropoda</taxon>
        <taxon>Chelicerata</taxon>
        <taxon>Arachnida</taxon>
        <taxon>Araneae</taxon>
        <taxon>Araneomorphae</taxon>
        <taxon>Entelegynae</taxon>
        <taxon>Araneoidea</taxon>
        <taxon>Araneidae</taxon>
        <taxon>Larinioides</taxon>
    </lineage>
</organism>
<dbReference type="EMBL" id="CAXIEN010000531">
    <property type="protein sequence ID" value="CAL1300047.1"/>
    <property type="molecule type" value="Genomic_DNA"/>
</dbReference>
<name>A0AAV2BW10_9ARAC</name>
<dbReference type="AlphaFoldDB" id="A0AAV2BW10"/>
<dbReference type="Proteomes" id="UP001497382">
    <property type="component" value="Unassembled WGS sequence"/>
</dbReference>
<reference evidence="2 3" key="1">
    <citation type="submission" date="2024-04" db="EMBL/GenBank/DDBJ databases">
        <authorList>
            <person name="Rising A."/>
            <person name="Reimegard J."/>
            <person name="Sonavane S."/>
            <person name="Akerstrom W."/>
            <person name="Nylinder S."/>
            <person name="Hedman E."/>
            <person name="Kallberg Y."/>
        </authorList>
    </citation>
    <scope>NUCLEOTIDE SEQUENCE [LARGE SCALE GENOMIC DNA]</scope>
</reference>
<evidence type="ECO:0000313" key="2">
    <source>
        <dbReference type="EMBL" id="CAL1300047.1"/>
    </source>
</evidence>
<sequence>VVVRPEPGDGDRRENLPERRFVRRGQPSSGELRAFRVVLSPKSIVRSCGVRAVLSLDNLGYLWFIPNPRVNLGVHPSEHCSSRFNTS</sequence>
<keyword evidence="3" id="KW-1185">Reference proteome</keyword>